<protein>
    <submittedName>
        <fullName evidence="6">Uncharacterized protein</fullName>
    </submittedName>
</protein>
<dbReference type="PROSITE" id="PS50294">
    <property type="entry name" value="WD_REPEATS_REGION"/>
    <property type="match status" value="3"/>
</dbReference>
<dbReference type="GO" id="GO:0001403">
    <property type="term" value="P:invasive growth in response to glucose limitation"/>
    <property type="evidence" value="ECO:0007669"/>
    <property type="project" value="EnsemblFungi"/>
</dbReference>
<dbReference type="GO" id="GO:0031682">
    <property type="term" value="F:G-protein gamma-subunit binding"/>
    <property type="evidence" value="ECO:0007669"/>
    <property type="project" value="EnsemblFungi"/>
</dbReference>
<keyword evidence="4" id="KW-0807">Transducer</keyword>
<sequence>MSPLGHSMASTESIQRRIEKVKADNAILSQKLNEQRQQVCDTSLPNVAAAENIAPLANMKFRRRQTLEGHFGKIYATSWSYDWRHLVSASQDGQMIIWDAFTGYKRSIIPLRSSWVMTCAFAPSGNFVAAGGLDNICSLYSTRLPEDVREGKPAPLMVTKELSHHQGYLSCCEFISDQKLITGSGDMTCVLWDVEKAQPITIFSESLGDVIDLAVSPTSSHVFVSGGCDRAARVWDSRVGASCVQIFSGYHTDDINAISFAPNGLSFTTGSDDASCRLFDMRVDTQMSMYSSTTITSGISSIAMSRSGRVLFAGYNDSTVRVWDVLYGSHISTIQGHTNKVSAVAVSRDGASLSTASWDSTVQIWTV</sequence>
<dbReference type="EMBL" id="KV453843">
    <property type="protein sequence ID" value="ODV89719.1"/>
    <property type="molecule type" value="Genomic_DNA"/>
</dbReference>
<evidence type="ECO:0000313" key="7">
    <source>
        <dbReference type="Proteomes" id="UP000095023"/>
    </source>
</evidence>
<dbReference type="InterPro" id="IPR016346">
    <property type="entry name" value="G-protein_beta_1-5"/>
</dbReference>
<keyword evidence="7" id="KW-1185">Reference proteome</keyword>
<dbReference type="GO" id="GO:0030159">
    <property type="term" value="F:signaling receptor complex adaptor activity"/>
    <property type="evidence" value="ECO:0007669"/>
    <property type="project" value="EnsemblFungi"/>
</dbReference>
<dbReference type="SMART" id="SM00320">
    <property type="entry name" value="WD40"/>
    <property type="match status" value="7"/>
</dbReference>
<dbReference type="PRINTS" id="PR00320">
    <property type="entry name" value="GPROTEINBRPT"/>
</dbReference>
<gene>
    <name evidence="6" type="ORF">CANCADRAFT_58578</name>
</gene>
<dbReference type="GO" id="GO:0097110">
    <property type="term" value="F:scaffold protein binding"/>
    <property type="evidence" value="ECO:0007669"/>
    <property type="project" value="EnsemblFungi"/>
</dbReference>
<keyword evidence="3" id="KW-0677">Repeat</keyword>
<organism evidence="6 7">
    <name type="scientific">Tortispora caseinolytica NRRL Y-17796</name>
    <dbReference type="NCBI Taxonomy" id="767744"/>
    <lineage>
        <taxon>Eukaryota</taxon>
        <taxon>Fungi</taxon>
        <taxon>Dikarya</taxon>
        <taxon>Ascomycota</taxon>
        <taxon>Saccharomycotina</taxon>
        <taxon>Trigonopsidomycetes</taxon>
        <taxon>Trigonopsidales</taxon>
        <taxon>Trigonopsidaceae</taxon>
        <taxon>Tortispora</taxon>
    </lineage>
</organism>
<dbReference type="GO" id="GO:0061951">
    <property type="term" value="P:establishment of protein localization to plasma membrane"/>
    <property type="evidence" value="ECO:0007669"/>
    <property type="project" value="EnsemblFungi"/>
</dbReference>
<feature type="repeat" description="WD" evidence="5">
    <location>
        <begin position="67"/>
        <end position="99"/>
    </location>
</feature>
<dbReference type="Proteomes" id="UP000095023">
    <property type="component" value="Unassembled WGS sequence"/>
</dbReference>
<dbReference type="AlphaFoldDB" id="A0A1E4TDA0"/>
<evidence type="ECO:0000256" key="1">
    <source>
        <dbReference type="ARBA" id="ARBA00009768"/>
    </source>
</evidence>
<feature type="repeat" description="WD" evidence="5">
    <location>
        <begin position="248"/>
        <end position="289"/>
    </location>
</feature>
<evidence type="ECO:0000256" key="2">
    <source>
        <dbReference type="ARBA" id="ARBA00022574"/>
    </source>
</evidence>
<dbReference type="SUPFAM" id="SSF50978">
    <property type="entry name" value="WD40 repeat-like"/>
    <property type="match status" value="1"/>
</dbReference>
<dbReference type="GO" id="GO:1903260">
    <property type="term" value="P:protein localization to mating projection tip"/>
    <property type="evidence" value="ECO:0007669"/>
    <property type="project" value="EnsemblFungi"/>
</dbReference>
<dbReference type="GO" id="GO:0120171">
    <property type="term" value="C:Cdc24p-Far1p-Gbetagamma complex"/>
    <property type="evidence" value="ECO:0007669"/>
    <property type="project" value="EnsemblFungi"/>
</dbReference>
<dbReference type="GO" id="GO:0019901">
    <property type="term" value="F:protein kinase binding"/>
    <property type="evidence" value="ECO:0007669"/>
    <property type="project" value="EnsemblFungi"/>
</dbReference>
<feature type="repeat" description="WD" evidence="5">
    <location>
        <begin position="203"/>
        <end position="236"/>
    </location>
</feature>
<evidence type="ECO:0000256" key="5">
    <source>
        <dbReference type="PROSITE-ProRule" id="PRU00221"/>
    </source>
</evidence>
<evidence type="ECO:0000256" key="3">
    <source>
        <dbReference type="ARBA" id="ARBA00022737"/>
    </source>
</evidence>
<dbReference type="GO" id="GO:0001965">
    <property type="term" value="F:G-protein alpha-subunit binding"/>
    <property type="evidence" value="ECO:0007669"/>
    <property type="project" value="EnsemblFungi"/>
</dbReference>
<dbReference type="PROSITE" id="PS50082">
    <property type="entry name" value="WD_REPEATS_2"/>
    <property type="match status" value="6"/>
</dbReference>
<dbReference type="PANTHER" id="PTHR19850">
    <property type="entry name" value="GUANINE NUCLEOTIDE-BINDING PROTEIN BETA G PROTEIN BETA"/>
    <property type="match status" value="1"/>
</dbReference>
<feature type="repeat" description="WD" evidence="5">
    <location>
        <begin position="334"/>
        <end position="367"/>
    </location>
</feature>
<dbReference type="GO" id="GO:0043577">
    <property type="term" value="P:chemotropism"/>
    <property type="evidence" value="ECO:0007669"/>
    <property type="project" value="EnsemblFungi"/>
</dbReference>
<dbReference type="GO" id="GO:0000750">
    <property type="term" value="P:pheromone-dependent signal transduction involved in conjugation with cellular fusion"/>
    <property type="evidence" value="ECO:0007669"/>
    <property type="project" value="EnsemblFungi"/>
</dbReference>
<dbReference type="InterPro" id="IPR001632">
    <property type="entry name" value="WD40_G-protein_beta-like"/>
</dbReference>
<dbReference type="GO" id="GO:0005937">
    <property type="term" value="C:mating projection"/>
    <property type="evidence" value="ECO:0007669"/>
    <property type="project" value="EnsemblFungi"/>
</dbReference>
<accession>A0A1E4TDA0</accession>
<comment type="similarity">
    <text evidence="1">Belongs to the WD repeat G protein beta family.</text>
</comment>
<name>A0A1E4TDA0_9ASCO</name>
<dbReference type="InterPro" id="IPR015943">
    <property type="entry name" value="WD40/YVTN_repeat-like_dom_sf"/>
</dbReference>
<dbReference type="InterPro" id="IPR019775">
    <property type="entry name" value="WD40_repeat_CS"/>
</dbReference>
<dbReference type="PROSITE" id="PS00678">
    <property type="entry name" value="WD_REPEATS_1"/>
    <property type="match status" value="2"/>
</dbReference>
<evidence type="ECO:0000313" key="6">
    <source>
        <dbReference type="EMBL" id="ODV89719.1"/>
    </source>
</evidence>
<proteinExistence type="inferred from homology"/>
<dbReference type="GO" id="GO:0031267">
    <property type="term" value="F:small GTPase binding"/>
    <property type="evidence" value="ECO:0007669"/>
    <property type="project" value="EnsemblFungi"/>
</dbReference>
<dbReference type="PIRSF" id="PIRSF002394">
    <property type="entry name" value="GN-bd_beta"/>
    <property type="match status" value="1"/>
</dbReference>
<dbReference type="OrthoDB" id="10255630at2759"/>
<dbReference type="GO" id="GO:0005834">
    <property type="term" value="C:heterotrimeric G-protein complex"/>
    <property type="evidence" value="ECO:0007669"/>
    <property type="project" value="EnsemblFungi"/>
</dbReference>
<feature type="repeat" description="WD" evidence="5">
    <location>
        <begin position="299"/>
        <end position="333"/>
    </location>
</feature>
<dbReference type="InterPro" id="IPR001680">
    <property type="entry name" value="WD40_rpt"/>
</dbReference>
<dbReference type="CDD" id="cd00200">
    <property type="entry name" value="WD40"/>
    <property type="match status" value="1"/>
</dbReference>
<dbReference type="Pfam" id="PF25391">
    <property type="entry name" value="WD40_Gbeta"/>
    <property type="match status" value="1"/>
</dbReference>
<feature type="repeat" description="WD" evidence="5">
    <location>
        <begin position="162"/>
        <end position="202"/>
    </location>
</feature>
<dbReference type="PRINTS" id="PR00319">
    <property type="entry name" value="GPROTEINB"/>
</dbReference>
<dbReference type="GO" id="GO:0000122">
    <property type="term" value="P:negative regulation of transcription by RNA polymerase II"/>
    <property type="evidence" value="ECO:0007669"/>
    <property type="project" value="EnsemblFungi"/>
</dbReference>
<keyword evidence="2 5" id="KW-0853">WD repeat</keyword>
<dbReference type="GO" id="GO:0010515">
    <property type="term" value="P:negative regulation of induction of conjugation with cellular fusion"/>
    <property type="evidence" value="ECO:0007669"/>
    <property type="project" value="EnsemblFungi"/>
</dbReference>
<dbReference type="InterPro" id="IPR036322">
    <property type="entry name" value="WD40_repeat_dom_sf"/>
</dbReference>
<evidence type="ECO:0000256" key="4">
    <source>
        <dbReference type="ARBA" id="ARBA00023224"/>
    </source>
</evidence>
<dbReference type="GO" id="GO:0010619">
    <property type="term" value="P:adenylate cyclase-activating glucose-activated G protein-coupled receptor signaling pathway"/>
    <property type="evidence" value="ECO:0007669"/>
    <property type="project" value="EnsemblFungi"/>
</dbReference>
<dbReference type="Gene3D" id="2.130.10.10">
    <property type="entry name" value="YVTN repeat-like/Quinoprotein amine dehydrogenase"/>
    <property type="match status" value="1"/>
</dbReference>
<dbReference type="InterPro" id="IPR020472">
    <property type="entry name" value="WD40_PAC1"/>
</dbReference>
<reference evidence="7" key="1">
    <citation type="submission" date="2016-02" db="EMBL/GenBank/DDBJ databases">
        <title>Comparative genomics of biotechnologically important yeasts.</title>
        <authorList>
            <consortium name="DOE Joint Genome Institute"/>
            <person name="Riley R."/>
            <person name="Haridas S."/>
            <person name="Wolfe K.H."/>
            <person name="Lopes M.R."/>
            <person name="Hittinger C.T."/>
            <person name="Goker M."/>
            <person name="Salamov A."/>
            <person name="Wisecaver J."/>
            <person name="Long T.M."/>
            <person name="Aerts A.L."/>
            <person name="Barry K."/>
            <person name="Choi C."/>
            <person name="Clum A."/>
            <person name="Coughlan A.Y."/>
            <person name="Deshpande S."/>
            <person name="Douglass A.P."/>
            <person name="Hanson S.J."/>
            <person name="Klenk H.-P."/>
            <person name="Labutti K."/>
            <person name="Lapidus A."/>
            <person name="Lindquist E."/>
            <person name="Lipzen A."/>
            <person name="Meier-Kolthoff J.P."/>
            <person name="Ohm R.A."/>
            <person name="Otillar R.P."/>
            <person name="Pangilinan J."/>
            <person name="Peng Y."/>
            <person name="Rokas A."/>
            <person name="Rosa C.A."/>
            <person name="Scheuner C."/>
            <person name="Sibirny A.A."/>
            <person name="Slot J.C."/>
            <person name="Stielow J.B."/>
            <person name="Sun H."/>
            <person name="Kurtzman C.P."/>
            <person name="Blackwell M."/>
            <person name="Jeffries T.W."/>
            <person name="Grigoriev I.V."/>
        </authorList>
    </citation>
    <scope>NUCLEOTIDE SEQUENCE [LARGE SCALE GENOMIC DNA]</scope>
    <source>
        <strain evidence="7">NRRL Y-17796</strain>
    </source>
</reference>
<dbReference type="GO" id="GO:0031680">
    <property type="term" value="C:G-protein beta/gamma-subunit complex"/>
    <property type="evidence" value="ECO:0007669"/>
    <property type="project" value="EnsemblFungi"/>
</dbReference>